<feature type="signal peptide" evidence="1">
    <location>
        <begin position="1"/>
        <end position="22"/>
    </location>
</feature>
<comment type="caution">
    <text evidence="2">The sequence shown here is derived from an EMBL/GenBank/DDBJ whole genome shotgun (WGS) entry which is preliminary data.</text>
</comment>
<sequence>MKVFRFLAVAAIAVVALDTVASIPQEDSNTAVEVSNDALDVILGASSKTGSVIAGATDSASGSNSASSVGAAGLFTAAMAVTAALIV</sequence>
<proteinExistence type="predicted"/>
<gene>
    <name evidence="2" type="ORF">V7S43_015737</name>
</gene>
<reference evidence="2 3" key="1">
    <citation type="submission" date="2024-09" db="EMBL/GenBank/DDBJ databases">
        <title>Genome sequencing and assembly of Phytophthora oleae, isolate VK10A, causative agent of rot of olive drupes.</title>
        <authorList>
            <person name="Conti Taguali S."/>
            <person name="Riolo M."/>
            <person name="La Spada F."/>
            <person name="Cacciola S.O."/>
            <person name="Dionisio G."/>
        </authorList>
    </citation>
    <scope>NUCLEOTIDE SEQUENCE [LARGE SCALE GENOMIC DNA]</scope>
    <source>
        <strain evidence="2 3">VK10A</strain>
    </source>
</reference>
<evidence type="ECO:0000256" key="1">
    <source>
        <dbReference type="SAM" id="SignalP"/>
    </source>
</evidence>
<name>A0ABD3EX85_9STRA</name>
<protein>
    <recommendedName>
        <fullName evidence="4">RxLR effector protein</fullName>
    </recommendedName>
</protein>
<evidence type="ECO:0000313" key="3">
    <source>
        <dbReference type="Proteomes" id="UP001632037"/>
    </source>
</evidence>
<accession>A0ABD3EX85</accession>
<feature type="chain" id="PRO_5044874963" description="RxLR effector protein" evidence="1">
    <location>
        <begin position="23"/>
        <end position="87"/>
    </location>
</feature>
<keyword evidence="3" id="KW-1185">Reference proteome</keyword>
<evidence type="ECO:0000313" key="2">
    <source>
        <dbReference type="EMBL" id="KAL3659158.1"/>
    </source>
</evidence>
<keyword evidence="1" id="KW-0732">Signal</keyword>
<organism evidence="2 3">
    <name type="scientific">Phytophthora oleae</name>
    <dbReference type="NCBI Taxonomy" id="2107226"/>
    <lineage>
        <taxon>Eukaryota</taxon>
        <taxon>Sar</taxon>
        <taxon>Stramenopiles</taxon>
        <taxon>Oomycota</taxon>
        <taxon>Peronosporomycetes</taxon>
        <taxon>Peronosporales</taxon>
        <taxon>Peronosporaceae</taxon>
        <taxon>Phytophthora</taxon>
    </lineage>
</organism>
<dbReference type="Proteomes" id="UP001632037">
    <property type="component" value="Unassembled WGS sequence"/>
</dbReference>
<dbReference type="EMBL" id="JBIMZQ010000048">
    <property type="protein sequence ID" value="KAL3659158.1"/>
    <property type="molecule type" value="Genomic_DNA"/>
</dbReference>
<evidence type="ECO:0008006" key="4">
    <source>
        <dbReference type="Google" id="ProtNLM"/>
    </source>
</evidence>
<dbReference type="AlphaFoldDB" id="A0ABD3EX85"/>